<dbReference type="Proteomes" id="UP000528460">
    <property type="component" value="Unassembled WGS sequence"/>
</dbReference>
<sequence>MKTQVYADMKWVVEQVITKELAEQAFPGLLEKYPQPLAYFPRVSQRIYQRNLNDLGETVRADLGDNIVLSVYLEEHRRGLNPRPSLASLLANREVAEALICQRMEVVGPAAAAVVAVTRKVVDEALDRSLENGSGLADCNVAATYAEPVRKFRACLKGEPDDGDSSRCHVALALSAFARRDNDEFIEQLARVIEDRLEALAVNRDVGQKDALRQLLASIHARQPLTGAELQAVLADIEGALPTSHQAQVRRALEALVNASRVEGFVNGAASTGMRRALREALATAALDKPLPEMVQAVFTGQNSTRYRELYHVSSVVLRQNIPTICGETQSCKAGLAFVDRLGAYTIAATADEAGQDTARQAFRDSAVDFIDQVGTNNGIDRTGGNYAAKFFVPRLELAYTISPSYLNRDGTSGGRFGASITTLGWYWRSMYTDTAYWGFQFTLVDLAAPFAEFTHRPQGTFSNDEMAFLLVARPQVGAQFGLPWLSKHLLLTANTSYRLVSAEAAPDLGDRKYRYLNVSQAGPYRGFEFGIGLRFLP</sequence>
<evidence type="ECO:0000313" key="1">
    <source>
        <dbReference type="EMBL" id="NOK08555.1"/>
    </source>
</evidence>
<comment type="caution">
    <text evidence="1">The sequence shown here is derived from an EMBL/GenBank/DDBJ whole genome shotgun (WGS) entry which is preliminary data.</text>
</comment>
<protein>
    <submittedName>
        <fullName evidence="1">Uncharacterized protein</fullName>
    </submittedName>
</protein>
<dbReference type="EMBL" id="JABFJW010000027">
    <property type="protein sequence ID" value="NOK08555.1"/>
    <property type="molecule type" value="Genomic_DNA"/>
</dbReference>
<gene>
    <name evidence="1" type="ORF">HNS30_05855</name>
</gene>
<organism evidence="1 2">
    <name type="scientific">Corallococcus exercitus</name>
    <dbReference type="NCBI Taxonomy" id="2316736"/>
    <lineage>
        <taxon>Bacteria</taxon>
        <taxon>Pseudomonadati</taxon>
        <taxon>Myxococcota</taxon>
        <taxon>Myxococcia</taxon>
        <taxon>Myxococcales</taxon>
        <taxon>Cystobacterineae</taxon>
        <taxon>Myxococcaceae</taxon>
        <taxon>Corallococcus</taxon>
    </lineage>
</organism>
<name>A0A7Y4JP21_9BACT</name>
<dbReference type="RefSeq" id="WP_171412798.1">
    <property type="nucleotide sequence ID" value="NZ_JABFJW010000027.1"/>
</dbReference>
<dbReference type="AlphaFoldDB" id="A0A7Y4JP21"/>
<reference evidence="1 2" key="1">
    <citation type="submission" date="2020-05" db="EMBL/GenBank/DDBJ databases">
        <authorList>
            <person name="Whitworth D."/>
        </authorList>
    </citation>
    <scope>NUCLEOTIDE SEQUENCE [LARGE SCALE GENOMIC DNA]</scope>
    <source>
        <strain evidence="1 2">CA046A</strain>
    </source>
</reference>
<evidence type="ECO:0000313" key="2">
    <source>
        <dbReference type="Proteomes" id="UP000528460"/>
    </source>
</evidence>
<proteinExistence type="predicted"/>
<accession>A0A7Y4JP21</accession>